<feature type="compositionally biased region" description="Basic and acidic residues" evidence="1">
    <location>
        <begin position="52"/>
        <end position="68"/>
    </location>
</feature>
<evidence type="ECO:0000259" key="3">
    <source>
        <dbReference type="Pfam" id="PF03448"/>
    </source>
</evidence>
<gene>
    <name evidence="4" type="ORF">ENS31_02640</name>
</gene>
<dbReference type="InterPro" id="IPR006668">
    <property type="entry name" value="Mg_transptr_MgtE_intracell_dom"/>
</dbReference>
<organism evidence="4">
    <name type="scientific">Ignavibacterium album</name>
    <dbReference type="NCBI Taxonomy" id="591197"/>
    <lineage>
        <taxon>Bacteria</taxon>
        <taxon>Pseudomonadati</taxon>
        <taxon>Ignavibacteriota</taxon>
        <taxon>Ignavibacteria</taxon>
        <taxon>Ignavibacteriales</taxon>
        <taxon>Ignavibacteriaceae</taxon>
        <taxon>Ignavibacterium</taxon>
    </lineage>
</organism>
<dbReference type="AlphaFoldDB" id="A0A7V3E5Y4"/>
<name>A0A7V3E5Y4_9BACT</name>
<feature type="compositionally biased region" description="Basic and acidic residues" evidence="1">
    <location>
        <begin position="110"/>
        <end position="130"/>
    </location>
</feature>
<proteinExistence type="predicted"/>
<dbReference type="EMBL" id="DSUJ01000008">
    <property type="protein sequence ID" value="HFI90410.1"/>
    <property type="molecule type" value="Genomic_DNA"/>
</dbReference>
<feature type="transmembrane region" description="Helical" evidence="2">
    <location>
        <begin position="6"/>
        <end position="25"/>
    </location>
</feature>
<protein>
    <recommendedName>
        <fullName evidence="3">Magnesium transporter MgtE intracellular domain-containing protein</fullName>
    </recommendedName>
</protein>
<accession>A0A7V3E5Y4</accession>
<keyword evidence="2" id="KW-1133">Transmembrane helix</keyword>
<feature type="region of interest" description="Disordered" evidence="1">
    <location>
        <begin position="46"/>
        <end position="78"/>
    </location>
</feature>
<keyword evidence="2" id="KW-0472">Membrane</keyword>
<evidence type="ECO:0000313" key="4">
    <source>
        <dbReference type="EMBL" id="HFI90410.1"/>
    </source>
</evidence>
<sequence length="212" mass="24306">MKTYLLNTLPFVFAFLVVTGVIIYLNGQFNNIFQFDFSPRNQISQQQTDSLKVSENKNMPTRDNEQKLVPDSLSLPESDSDSLVIASLTDQKKLSEKEIKTELKELSKKELENQLEKKPTPESEKLEPKFASDNSEQSNSSKQQKQDSSYTNWLKKVSKLLEQMEPSKASKIIQNYSDNVARDIIYTMNKKSAAKIVSELSPEIAQRIIRYD</sequence>
<dbReference type="SUPFAM" id="SSF158791">
    <property type="entry name" value="MgtE N-terminal domain-like"/>
    <property type="match status" value="1"/>
</dbReference>
<evidence type="ECO:0000256" key="1">
    <source>
        <dbReference type="SAM" id="MobiDB-lite"/>
    </source>
</evidence>
<feature type="compositionally biased region" description="Low complexity" evidence="1">
    <location>
        <begin position="132"/>
        <end position="149"/>
    </location>
</feature>
<dbReference type="Pfam" id="PF03448">
    <property type="entry name" value="MgtE_N"/>
    <property type="match status" value="1"/>
</dbReference>
<feature type="compositionally biased region" description="Low complexity" evidence="1">
    <location>
        <begin position="69"/>
        <end position="78"/>
    </location>
</feature>
<evidence type="ECO:0000256" key="2">
    <source>
        <dbReference type="SAM" id="Phobius"/>
    </source>
</evidence>
<keyword evidence="2" id="KW-0812">Transmembrane</keyword>
<comment type="caution">
    <text evidence="4">The sequence shown here is derived from an EMBL/GenBank/DDBJ whole genome shotgun (WGS) entry which is preliminary data.</text>
</comment>
<feature type="region of interest" description="Disordered" evidence="1">
    <location>
        <begin position="110"/>
        <end position="150"/>
    </location>
</feature>
<reference evidence="4" key="1">
    <citation type="journal article" date="2020" name="mSystems">
        <title>Genome- and Community-Level Interaction Insights into Carbon Utilization and Element Cycling Functions of Hydrothermarchaeota in Hydrothermal Sediment.</title>
        <authorList>
            <person name="Zhou Z."/>
            <person name="Liu Y."/>
            <person name="Xu W."/>
            <person name="Pan J."/>
            <person name="Luo Z.H."/>
            <person name="Li M."/>
        </authorList>
    </citation>
    <scope>NUCLEOTIDE SEQUENCE [LARGE SCALE GENOMIC DNA]</scope>
    <source>
        <strain evidence="4">SpSt-479</strain>
    </source>
</reference>
<feature type="domain" description="Magnesium transporter MgtE intracellular" evidence="3">
    <location>
        <begin position="156"/>
        <end position="210"/>
    </location>
</feature>